<dbReference type="PANTHER" id="PTHR31676">
    <property type="entry name" value="T31J12.3 PROTEIN-RELATED"/>
    <property type="match status" value="1"/>
</dbReference>
<proteinExistence type="predicted"/>
<dbReference type="AlphaFoldDB" id="A0A251UZH7"/>
<dbReference type="OrthoDB" id="1657436at2759"/>
<protein>
    <recommendedName>
        <fullName evidence="5">DUF538 family protein</fullName>
    </recommendedName>
</protein>
<dbReference type="STRING" id="4232.A0A251UZH7"/>
<name>A0A251UZH7_HELAN</name>
<evidence type="ECO:0008006" key="5">
    <source>
        <dbReference type="Google" id="ProtNLM"/>
    </source>
</evidence>
<keyword evidence="4" id="KW-1185">Reference proteome</keyword>
<organism evidence="3 4">
    <name type="scientific">Helianthus annuus</name>
    <name type="common">Common sunflower</name>
    <dbReference type="NCBI Taxonomy" id="4232"/>
    <lineage>
        <taxon>Eukaryota</taxon>
        <taxon>Viridiplantae</taxon>
        <taxon>Streptophyta</taxon>
        <taxon>Embryophyta</taxon>
        <taxon>Tracheophyta</taxon>
        <taxon>Spermatophyta</taxon>
        <taxon>Magnoliopsida</taxon>
        <taxon>eudicotyledons</taxon>
        <taxon>Gunneridae</taxon>
        <taxon>Pentapetalae</taxon>
        <taxon>asterids</taxon>
        <taxon>campanulids</taxon>
        <taxon>Asterales</taxon>
        <taxon>Asteraceae</taxon>
        <taxon>Asteroideae</taxon>
        <taxon>Heliantheae alliance</taxon>
        <taxon>Heliantheae</taxon>
        <taxon>Helianthus</taxon>
    </lineage>
</organism>
<dbReference type="SUPFAM" id="SSF141562">
    <property type="entry name" value="At5g01610-like"/>
    <property type="match status" value="1"/>
</dbReference>
<feature type="chain" id="PRO_5013304424" description="DUF538 family protein" evidence="1">
    <location>
        <begin position="23"/>
        <end position="161"/>
    </location>
</feature>
<dbReference type="EMBL" id="MNCJ02000319">
    <property type="protein sequence ID" value="KAF5811088.1"/>
    <property type="molecule type" value="Genomic_DNA"/>
</dbReference>
<accession>A0A251UZH7</accession>
<dbReference type="EMBL" id="CM007893">
    <property type="protein sequence ID" value="OTG28760.1"/>
    <property type="molecule type" value="Genomic_DNA"/>
</dbReference>
<dbReference type="PANTHER" id="PTHR31676:SF203">
    <property type="entry name" value="DUF538 FAMILY PROTEIN"/>
    <property type="match status" value="1"/>
</dbReference>
<evidence type="ECO:0000256" key="1">
    <source>
        <dbReference type="SAM" id="SignalP"/>
    </source>
</evidence>
<dbReference type="Proteomes" id="UP000215914">
    <property type="component" value="Chromosome 4"/>
</dbReference>
<sequence length="161" mass="17722">MTSRATIPPLLLFLFFICAAVAQVPTAYEILQEYDLPVGLLPTNVTVYTLNRETGEFHVNLGENCTFKNDGYEVKYKPMISGVIRKGKVTKLKGVSVKVMLFWVQIVAAIRDEGEVDFSVGMLKAGIDIEAFEESPQCGCGFNCVASEGKGKVSNILDWSM</sequence>
<dbReference type="InParanoid" id="A0A251UZH7"/>
<reference evidence="2" key="3">
    <citation type="submission" date="2020-06" db="EMBL/GenBank/DDBJ databases">
        <title>Helianthus annuus Genome sequencing and assembly Release 2.</title>
        <authorList>
            <person name="Gouzy J."/>
            <person name="Langlade N."/>
            <person name="Munos S."/>
        </authorList>
    </citation>
    <scope>NUCLEOTIDE SEQUENCE</scope>
    <source>
        <tissue evidence="2">Leaves</tissue>
    </source>
</reference>
<dbReference type="OMA" id="WINISEV"/>
<evidence type="ECO:0000313" key="3">
    <source>
        <dbReference type="EMBL" id="OTG28760.1"/>
    </source>
</evidence>
<feature type="signal peptide" evidence="1">
    <location>
        <begin position="1"/>
        <end position="22"/>
    </location>
</feature>
<reference evidence="2 4" key="1">
    <citation type="journal article" date="2017" name="Nature">
        <title>The sunflower genome provides insights into oil metabolism, flowering and Asterid evolution.</title>
        <authorList>
            <person name="Badouin H."/>
            <person name="Gouzy J."/>
            <person name="Grassa C.J."/>
            <person name="Murat F."/>
            <person name="Staton S.E."/>
            <person name="Cottret L."/>
            <person name="Lelandais-Briere C."/>
            <person name="Owens G.L."/>
            <person name="Carrere S."/>
            <person name="Mayjonade B."/>
            <person name="Legrand L."/>
            <person name="Gill N."/>
            <person name="Kane N.C."/>
            <person name="Bowers J.E."/>
            <person name="Hubner S."/>
            <person name="Bellec A."/>
            <person name="Berard A."/>
            <person name="Berges H."/>
            <person name="Blanchet N."/>
            <person name="Boniface M.C."/>
            <person name="Brunel D."/>
            <person name="Catrice O."/>
            <person name="Chaidir N."/>
            <person name="Claudel C."/>
            <person name="Donnadieu C."/>
            <person name="Faraut T."/>
            <person name="Fievet G."/>
            <person name="Helmstetter N."/>
            <person name="King M."/>
            <person name="Knapp S.J."/>
            <person name="Lai Z."/>
            <person name="Le Paslier M.C."/>
            <person name="Lippi Y."/>
            <person name="Lorenzon L."/>
            <person name="Mandel J.R."/>
            <person name="Marage G."/>
            <person name="Marchand G."/>
            <person name="Marquand E."/>
            <person name="Bret-Mestries E."/>
            <person name="Morien E."/>
            <person name="Nambeesan S."/>
            <person name="Nguyen T."/>
            <person name="Pegot-Espagnet P."/>
            <person name="Pouilly N."/>
            <person name="Raftis F."/>
            <person name="Sallet E."/>
            <person name="Schiex T."/>
            <person name="Thomas J."/>
            <person name="Vandecasteele C."/>
            <person name="Vares D."/>
            <person name="Vear F."/>
            <person name="Vautrin S."/>
            <person name="Crespi M."/>
            <person name="Mangin B."/>
            <person name="Burke J.M."/>
            <person name="Salse J."/>
            <person name="Munos S."/>
            <person name="Vincourt P."/>
            <person name="Rieseberg L.H."/>
            <person name="Langlade N.B."/>
        </authorList>
    </citation>
    <scope>NUCLEOTIDE SEQUENCE [LARGE SCALE GENOMIC DNA]</scope>
    <source>
        <strain evidence="4">cv. SF193</strain>
        <tissue evidence="2">Leaves</tissue>
    </source>
</reference>
<gene>
    <name evidence="3" type="ORF">HannXRQ_Chr04g0114851</name>
    <name evidence="2" type="ORF">HanXRQr2_Chr04g0177381</name>
</gene>
<keyword evidence="1" id="KW-0732">Signal</keyword>
<dbReference type="Pfam" id="PF04398">
    <property type="entry name" value="DUF538"/>
    <property type="match status" value="1"/>
</dbReference>
<dbReference type="InterPro" id="IPR036758">
    <property type="entry name" value="At5g01610-like"/>
</dbReference>
<dbReference type="InterPro" id="IPR007493">
    <property type="entry name" value="DUF538"/>
</dbReference>
<dbReference type="Gene3D" id="2.30.240.10">
    <property type="entry name" value="At5g01610-like"/>
    <property type="match status" value="1"/>
</dbReference>
<evidence type="ECO:0000313" key="4">
    <source>
        <dbReference type="Proteomes" id="UP000215914"/>
    </source>
</evidence>
<evidence type="ECO:0000313" key="2">
    <source>
        <dbReference type="EMBL" id="KAF5811088.1"/>
    </source>
</evidence>
<reference evidence="3" key="2">
    <citation type="submission" date="2017-02" db="EMBL/GenBank/DDBJ databases">
        <title>Sunflower complete genome.</title>
        <authorList>
            <person name="Langlade N."/>
            <person name="Munos S."/>
        </authorList>
    </citation>
    <scope>NUCLEOTIDE SEQUENCE [LARGE SCALE GENOMIC DNA]</scope>
    <source>
        <tissue evidence="3">Leaves</tissue>
    </source>
</reference>
<dbReference type="Gramene" id="mRNA:HanXRQr2_Chr04g0177381">
    <property type="protein sequence ID" value="CDS:HanXRQr2_Chr04g0177381.1"/>
    <property type="gene ID" value="HanXRQr2_Chr04g0177381"/>
</dbReference>